<protein>
    <submittedName>
        <fullName evidence="2">Uncharacterized protein</fullName>
    </submittedName>
</protein>
<feature type="compositionally biased region" description="Basic and acidic residues" evidence="1">
    <location>
        <begin position="426"/>
        <end position="435"/>
    </location>
</feature>
<gene>
    <name evidence="2" type="ORF">BJ875DRAFT_456163</name>
</gene>
<accession>A0A9P8C7B2</accession>
<keyword evidence="3" id="KW-1185">Reference proteome</keyword>
<proteinExistence type="predicted"/>
<feature type="region of interest" description="Disordered" evidence="1">
    <location>
        <begin position="191"/>
        <end position="211"/>
    </location>
</feature>
<evidence type="ECO:0000313" key="3">
    <source>
        <dbReference type="Proteomes" id="UP000824998"/>
    </source>
</evidence>
<feature type="compositionally biased region" description="Polar residues" evidence="1">
    <location>
        <begin position="191"/>
        <end position="208"/>
    </location>
</feature>
<name>A0A9P8C7B2_9HELO</name>
<evidence type="ECO:0000313" key="2">
    <source>
        <dbReference type="EMBL" id="KAG9236534.1"/>
    </source>
</evidence>
<organism evidence="2 3">
    <name type="scientific">Amylocarpus encephaloides</name>
    <dbReference type="NCBI Taxonomy" id="45428"/>
    <lineage>
        <taxon>Eukaryota</taxon>
        <taxon>Fungi</taxon>
        <taxon>Dikarya</taxon>
        <taxon>Ascomycota</taxon>
        <taxon>Pezizomycotina</taxon>
        <taxon>Leotiomycetes</taxon>
        <taxon>Helotiales</taxon>
        <taxon>Helotiales incertae sedis</taxon>
        <taxon>Amylocarpus</taxon>
    </lineage>
</organism>
<dbReference type="EMBL" id="MU251405">
    <property type="protein sequence ID" value="KAG9236534.1"/>
    <property type="molecule type" value="Genomic_DNA"/>
</dbReference>
<dbReference type="AlphaFoldDB" id="A0A9P8C7B2"/>
<dbReference type="Proteomes" id="UP000824998">
    <property type="component" value="Unassembled WGS sequence"/>
</dbReference>
<sequence>MVSTEHSARSKIPLRCSTHINIHNYAVQPSEPETSKVLAPTREDSMGTIESGVMFGGTNTHLTAHSINHRGSFHEINEGIIDSSQDIHLNAANDHQETSEEASSARTESDGISRRYLSEAPENPASVDAASLEVNGIPSQTEQHVHSDTTNRDTLQLDWHPTQDISVADVEALAHVVRTLAQNLDSFNYTPSPNESSCGSDAQPSSGSIPRATSFGDQVSVDCSMSSGDCRSDSVGTFDQTPTWQCLECSSQNCATRTIIDTVSIKAQHSRMVRTTTICRECYTQSQFRSCLQCSTLNHGARTVCFHCLSSLVDGTGTTPIAPHQIRRNSGCDDYDFDNLGNDTVRWKCSTRHPSCEIGSEATPNPSPPELPSSTCCPASDVFPENPPTDSQNSMGKKKGQDSPEAMPLENDPNYLTSNTVCSDYSTHRPGRDIRSQAASHDSSSEDFASPDCLLRHAPRREKRIRWRVKKQARKIAEAQLRSQQ</sequence>
<feature type="region of interest" description="Disordered" evidence="1">
    <location>
        <begin position="358"/>
        <end position="460"/>
    </location>
</feature>
<feature type="compositionally biased region" description="Polar residues" evidence="1">
    <location>
        <begin position="414"/>
        <end position="425"/>
    </location>
</feature>
<evidence type="ECO:0000256" key="1">
    <source>
        <dbReference type="SAM" id="MobiDB-lite"/>
    </source>
</evidence>
<reference evidence="2" key="1">
    <citation type="journal article" date="2021" name="IMA Fungus">
        <title>Genomic characterization of three marine fungi, including Emericellopsis atlantica sp. nov. with signatures of a generalist lifestyle and marine biomass degradation.</title>
        <authorList>
            <person name="Hagestad O.C."/>
            <person name="Hou L."/>
            <person name="Andersen J.H."/>
            <person name="Hansen E.H."/>
            <person name="Altermark B."/>
            <person name="Li C."/>
            <person name="Kuhnert E."/>
            <person name="Cox R.J."/>
            <person name="Crous P.W."/>
            <person name="Spatafora J.W."/>
            <person name="Lail K."/>
            <person name="Amirebrahimi M."/>
            <person name="Lipzen A."/>
            <person name="Pangilinan J."/>
            <person name="Andreopoulos W."/>
            <person name="Hayes R.D."/>
            <person name="Ng V."/>
            <person name="Grigoriev I.V."/>
            <person name="Jackson S.A."/>
            <person name="Sutton T.D.S."/>
            <person name="Dobson A.D.W."/>
            <person name="Rama T."/>
        </authorList>
    </citation>
    <scope>NUCLEOTIDE SEQUENCE</scope>
    <source>
        <strain evidence="2">TRa018bII</strain>
    </source>
</reference>
<comment type="caution">
    <text evidence="2">The sequence shown here is derived from an EMBL/GenBank/DDBJ whole genome shotgun (WGS) entry which is preliminary data.</text>
</comment>